<dbReference type="EMBL" id="JAEHFX010000004">
    <property type="protein sequence ID" value="MBK0403205.1"/>
    <property type="molecule type" value="Genomic_DNA"/>
</dbReference>
<evidence type="ECO:0000313" key="2">
    <source>
        <dbReference type="Proteomes" id="UP000644147"/>
    </source>
</evidence>
<accession>A0ABS1C3U0</accession>
<comment type="caution">
    <text evidence="1">The sequence shown here is derived from an EMBL/GenBank/DDBJ whole genome shotgun (WGS) entry which is preliminary data.</text>
</comment>
<reference evidence="1 2" key="1">
    <citation type="submission" date="2020-12" db="EMBL/GenBank/DDBJ databases">
        <title>Bacterial novel species Adhaeribacter sp. BT258 isolated from soil.</title>
        <authorList>
            <person name="Jung H.-Y."/>
        </authorList>
    </citation>
    <scope>NUCLEOTIDE SEQUENCE [LARGE SCALE GENOMIC DNA]</scope>
    <source>
        <strain evidence="1 2">BT258</strain>
    </source>
</reference>
<protein>
    <recommendedName>
        <fullName evidence="3">Lipoprotein</fullName>
    </recommendedName>
</protein>
<gene>
    <name evidence="1" type="ORF">I5M27_09425</name>
</gene>
<dbReference type="Proteomes" id="UP000644147">
    <property type="component" value="Unassembled WGS sequence"/>
</dbReference>
<evidence type="ECO:0000313" key="1">
    <source>
        <dbReference type="EMBL" id="MBK0403205.1"/>
    </source>
</evidence>
<evidence type="ECO:0008006" key="3">
    <source>
        <dbReference type="Google" id="ProtNLM"/>
    </source>
</evidence>
<organism evidence="1 2">
    <name type="scientific">Adhaeribacter terrigena</name>
    <dbReference type="NCBI Taxonomy" id="2793070"/>
    <lineage>
        <taxon>Bacteria</taxon>
        <taxon>Pseudomonadati</taxon>
        <taxon>Bacteroidota</taxon>
        <taxon>Cytophagia</taxon>
        <taxon>Cytophagales</taxon>
        <taxon>Hymenobacteraceae</taxon>
        <taxon>Adhaeribacter</taxon>
    </lineage>
</organism>
<keyword evidence="2" id="KW-1185">Reference proteome</keyword>
<proteinExistence type="predicted"/>
<name>A0ABS1C3U0_9BACT</name>
<sequence>MDFLKKLNTVLLSLAVLLAVSCGKESKKEDPEPEQVQNPVRRTCQLTGQNQGGGFYNTYVSDSTGKIIRINYNVPLIRVLLFKATIKS</sequence>
<dbReference type="RefSeq" id="WP_200505964.1">
    <property type="nucleotide sequence ID" value="NZ_JAEHFX010000004.1"/>
</dbReference>
<dbReference type="PROSITE" id="PS51257">
    <property type="entry name" value="PROKAR_LIPOPROTEIN"/>
    <property type="match status" value="1"/>
</dbReference>